<evidence type="ECO:0000313" key="2">
    <source>
        <dbReference type="EMBL" id="NOU96663.1"/>
    </source>
</evidence>
<dbReference type="EMBL" id="WHOD01000101">
    <property type="protein sequence ID" value="NOU96663.1"/>
    <property type="molecule type" value="Genomic_DNA"/>
</dbReference>
<dbReference type="InterPro" id="IPR014755">
    <property type="entry name" value="Cu-Rt/internalin_Ig-like"/>
</dbReference>
<dbReference type="Gene3D" id="2.60.40.1220">
    <property type="match status" value="1"/>
</dbReference>
<accession>A0A972GYT0</accession>
<keyword evidence="1" id="KW-0732">Signal</keyword>
<comment type="caution">
    <text evidence="2">The sequence shown here is derived from an EMBL/GenBank/DDBJ whole genome shotgun (WGS) entry which is preliminary data.</text>
</comment>
<sequence length="2977" mass="304018">MSDKDPFVNDQEDINLSLLKSIKQKRETRVDKKKKAASVITGSAVLLGSILPMMQTQTAHAATTGTMVVDKRFAAAGETVKITVTDADKFFNTSATDVNTTQLAVVSNDETGGRNPLYVTLTETTVNSGVFEANLRLVDPSASVGGNDIRVADGGIVTILDPSVFGNDLLNPAVQTVERRDHVTGVFQTFDNTSNAPIGDVIYRGQVVRVELTDDDLNTDKATTQTKTVNLTTTAGSLGRSITLTESSLNSNVFVGTFTVGTDIDPANNAPIYIEYLDDKTKDNSSATITKRLVRKEFSSSTLTVTPVKAAFNEAVTVTVTDNDLNLDAANIENVKVKISSSDDSAGFELTLTETLVDSGIFSGNFIMQDTTIAGLSQIKVLNGNAVEVTYNDLRDGTGAVATLTQSTTTRRDHVSGTVSVDKSVAAVGEVITVTANDADFKDNGSGDTITVKVTSPANLVGVDLNLIEAVDTGVFTGTFSIGTGAGNLIDAANGDTVTVTYTDAITADNSTNQPVTVSLQRKDTMTGLVTFERINTAGEEVIEVTLKDTDLNTNPLVAETATVQVSSVDDPTGFPLIVTEEGVNTGVFTGKFIPARAATNAAAVPPKLHVSTFDVNMTASYGDLKDVVGSPQMVTTTFANLRIPAISSITAAEAGAVENGAGAGDTLTIVFDTPTNKSITDSNVETVLQLPAGRTLGTNPATSWSADGASLVVTLASDAVLFKGDSITIAASAGLKDAAGESAISSSAHAIDSGSFGTIALAMSSAIAGYDNTTYRQDGQFFDVIFNAPTNKKSGDLVTFSKLSVNGSTLGGTGGSAVWQNSTTLRVTLGTNATVVVGNTITYDTTGENLSDYSGETAAPASIQQTIGGSFGSKVPTVSSITADNSGVDLGPNEGDIVRVVFDIPTNEPNIVSLSAFGLSSGIWGNSTVLGWLDNKTLEIELGSTANVFATSDYKVTIDYSLLTLKNIGGEGAAIGSSTAMAIAPSFGKGTLPTVITAATTSPYGNTTYRQGGQSFDISFNQPINKKSGTATLANITLNNSHTIGTAGAGASAVWQADGKLRVTLGTDATIVQNDTITYNTTGEGIQDPSLESVELSGTLDAVITSSFGSKVPAIHAAGGLGLTGIDAANVGGGIGAEASDTITIYFDTPTNKAISTTADLGSKVSLIKAAVGSGSFGDSATVSWDITGKEMTIHLAGTGIDVKKGDSVVIAANALKNVGSEGSIPQITAAIGGTFGIGVLPAIDSIVATNDTGNGGANQGDKVTVYFTAVTDKPSTASILSSITLTAGHTFGTGATAAWSADGQSLIITLGSGATIAVGDTATIGTGAAIKDVSGEAVTPMSGSNAITGTFGQIVQPLLSNVYATNGDGTANVAKGDTLEFVFNIPVDHSSFDPSKISITDSTGTARVNPYGASPSYRWLDPINGYDTRLQIVFGDNPTMKMTDTVNIAALNNIFDVTGTTEIAPVVNKTIGISFGVAVAPNVTNVYAANGDGKPTVGAGDQLVVVFDTPTNGGTVVLSKFTINNTHKLGDSATSSWSADKLRLTITLGADANLTTADKLTIGSGSGIFEATNQAAMPGTSALSIGGSFGVAVAPIVTNVTATNGDGKPTVGAGDKLILTLDSPSNGAPVTLSALNFGGLTLGTNPSQGWSSDNLRLTITLGAGTNIETMKTVAIAAGSGIKDGATGTEELVAQSSIIGGSFGTAVAPVITAINAINGDGKPTVGAGDKLQIIFDTPTNGGIDLTKIVVGNTHNLGTNPTHSWSANNTHLTIVLGSDPTITTNDKISILESNLIKDATNKEELAAQNDISIVGSFGVAVAPNVTNVYAANGDGKPTVGAGDQLVVVFDTPTNGGTVVLSKFTINNDHTLGTSSTSSWSTDKLRLTITLGANANLTTADKLTIESESGIFEATNQEAMPGTPALSIGGSFGVAVAPIVTKVTAMNGDGKPTVGAGDKLVLTLDSPSNGAPVTLSALNFGGLTLGTNPSQGWSSDNLRLTITLGAGTNIETMKTVAIETGSHIKDGATGTEELVAQSSIIGGSFGTAVAPMITAINAINGDGKPTVGAGDKLQIIFDAPTNGGNITDWSQIVVSNSHNLGVAPDYAWSANNTHLTIVLGSNPTITTGDKISVVALSGIYDATNQAPLVDQSNISINGDFGVASAPNVTAINAIDSDGTALVAPGDKLQIIFDTPVQLKSFTLNNVLVDGAIGKFGSSATYVLDPTNKTILTITLGGTGIGISNSSSISINGGIYDAASGTQLLANGLSSPALKGSFGTATAPKVVSAVAVDRNRLNTVAGDDIVITFDSPTNFATPPAGTTNTKNLITVTGSTYSTIGDYATFKWTDNNRVLTVSLATYSGSVTGAVYANLQIGDVLNLTSLGIKDATGTVPANASSIILGGSFMPAILPKYTNALATSNNRDSANNILGTIELLFGTEMDKTIKADVSKIIISNNHTLGANAKAEWSSGTVLSITISSDATVQTGDTIDLSKLNLMDSNHFAYLTGASAIQTLSGTFGTVIDPVLSRIDIINDGTAKVEGDQLIFRFSTAVNHAAFDYTKISVNNGHTLGALDASKVNWNSTSSELTLTLGAGANIKDGDTVTIAAGSGIKDISGFKELAPVSLIPVGTFGTTAAPAVISVNASNDGANPGAGEGDKLTITFASNTNGVTGGILDVSSLSSVLGANAVGKWLNPRTLEITLGKQGSNPTLKDNGTLTLDSLNITDVTMAAKVTGTYVIGGSFGQANIPKVFSIVASSADTSKTTSAISNGDILTITFDMPTNQSGELLNAATVNQFVKFGTQANQKVLGASYSGRWSDNGKTLTITVTDVTGSTIQIGDSITVSGLKNALGTSIESMDTLALSGIFDGRQFAIASSKMSSGGNGNLTVSITIQPVKDHAGTEVVIFELTRGTGTTQVPVQLIASQQDIVGNTVITQSFDNIPGTLSDYTVKAYLFDNINGTTGSQLLSQVVSMKIQ</sequence>
<keyword evidence="3" id="KW-1185">Reference proteome</keyword>
<dbReference type="RefSeq" id="WP_171654901.1">
    <property type="nucleotide sequence ID" value="NZ_WHOD01000101.1"/>
</dbReference>
<evidence type="ECO:0000256" key="1">
    <source>
        <dbReference type="ARBA" id="ARBA00022729"/>
    </source>
</evidence>
<gene>
    <name evidence="2" type="ORF">GC093_26085</name>
</gene>
<evidence type="ECO:0000313" key="3">
    <source>
        <dbReference type="Proteomes" id="UP000641588"/>
    </source>
</evidence>
<name>A0A972GYT0_9BACL</name>
<protein>
    <submittedName>
        <fullName evidence="2">Uncharacterized protein</fullName>
    </submittedName>
</protein>
<dbReference type="Proteomes" id="UP000641588">
    <property type="component" value="Unassembled WGS sequence"/>
</dbReference>
<reference evidence="2" key="1">
    <citation type="submission" date="2019-10" db="EMBL/GenBank/DDBJ databases">
        <title>Description of Paenibacillus glebae sp. nov.</title>
        <authorList>
            <person name="Carlier A."/>
            <person name="Qi S."/>
        </authorList>
    </citation>
    <scope>NUCLEOTIDE SEQUENCE</scope>
    <source>
        <strain evidence="2">LMG 31456</strain>
    </source>
</reference>
<proteinExistence type="predicted"/>
<organism evidence="2 3">
    <name type="scientific">Paenibacillus foliorum</name>
    <dbReference type="NCBI Taxonomy" id="2654974"/>
    <lineage>
        <taxon>Bacteria</taxon>
        <taxon>Bacillati</taxon>
        <taxon>Bacillota</taxon>
        <taxon>Bacilli</taxon>
        <taxon>Bacillales</taxon>
        <taxon>Paenibacillaceae</taxon>
        <taxon>Paenibacillus</taxon>
    </lineage>
</organism>